<sequence length="345" mass="39255">MKILLTGAAGFIGSHTFTQLASRGDEVVAIDNINDYYDPRLKYARLREMGFAPDEADWEMNIVANKRYRQCQFIRMDIKDSDKMDKLFGRYHFDMVMNFAAQAGVRYSIANPYTYSLSNLQGFLNVLECCRRHHVPSLVFASSSSVYGMNTKVPFSESDKTDTPVSLYAATKKADELMAHCYSKLYGLKTVGLRYFTVYGPWGRPDMAPMLFARAIDRGEEIKVFNGGDMIRDFTYIDDIVAGTMLVADNIDRLAMSPEGVSYNIFNIGCAHPVKLMDFIDEMERAMGTQAKLKFMPMQPGDVYRTQADVSKLERSVGYEPRVMLHEGIARFIEWYKSDQNPLKA</sequence>
<gene>
    <name evidence="3" type="ORF">FYJ29_13555</name>
</gene>
<dbReference type="SUPFAM" id="SSF51735">
    <property type="entry name" value="NAD(P)-binding Rossmann-fold domains"/>
    <property type="match status" value="1"/>
</dbReference>
<reference evidence="3 4" key="1">
    <citation type="submission" date="2019-08" db="EMBL/GenBank/DDBJ databases">
        <title>In-depth cultivation of the pig gut microbiome towards novel bacterial diversity and tailored functional studies.</title>
        <authorList>
            <person name="Wylensek D."/>
            <person name="Hitch T.C.A."/>
            <person name="Clavel T."/>
        </authorList>
    </citation>
    <scope>NUCLEOTIDE SEQUENCE [LARGE SCALE GENOMIC DNA]</scope>
    <source>
        <strain evidence="3 4">Oil-RF-744-WCA-WT-10</strain>
    </source>
</reference>
<dbReference type="InterPro" id="IPR001509">
    <property type="entry name" value="Epimerase_deHydtase"/>
</dbReference>
<dbReference type="Pfam" id="PF01370">
    <property type="entry name" value="Epimerase"/>
    <property type="match status" value="1"/>
</dbReference>
<comment type="caution">
    <text evidence="3">The sequence shown here is derived from an EMBL/GenBank/DDBJ whole genome shotgun (WGS) entry which is preliminary data.</text>
</comment>
<feature type="domain" description="NAD-dependent epimerase/dehydratase" evidence="2">
    <location>
        <begin position="3"/>
        <end position="269"/>
    </location>
</feature>
<dbReference type="EMBL" id="VULT01000037">
    <property type="protein sequence ID" value="MSS18775.1"/>
    <property type="molecule type" value="Genomic_DNA"/>
</dbReference>
<dbReference type="RefSeq" id="WP_154326781.1">
    <property type="nucleotide sequence ID" value="NZ_CP045696.1"/>
</dbReference>
<organism evidence="3 4">
    <name type="scientific">Sodaliphilus pleomorphus</name>
    <dbReference type="NCBI Taxonomy" id="2606626"/>
    <lineage>
        <taxon>Bacteria</taxon>
        <taxon>Pseudomonadati</taxon>
        <taxon>Bacteroidota</taxon>
        <taxon>Bacteroidia</taxon>
        <taxon>Bacteroidales</taxon>
        <taxon>Muribaculaceae</taxon>
        <taxon>Sodaliphilus</taxon>
    </lineage>
</organism>
<dbReference type="PANTHER" id="PTHR43574">
    <property type="entry name" value="EPIMERASE-RELATED"/>
    <property type="match status" value="1"/>
</dbReference>
<dbReference type="PRINTS" id="PR01713">
    <property type="entry name" value="NUCEPIMERASE"/>
</dbReference>
<proteinExistence type="predicted"/>
<dbReference type="Gene3D" id="3.90.25.10">
    <property type="entry name" value="UDP-galactose 4-epimerase, domain 1"/>
    <property type="match status" value="1"/>
</dbReference>
<protein>
    <submittedName>
        <fullName evidence="3">NAD-dependent epimerase/dehydratase family protein</fullName>
    </submittedName>
</protein>
<dbReference type="Gene3D" id="3.40.50.720">
    <property type="entry name" value="NAD(P)-binding Rossmann-like Domain"/>
    <property type="match status" value="1"/>
</dbReference>
<dbReference type="InterPro" id="IPR036291">
    <property type="entry name" value="NAD(P)-bd_dom_sf"/>
</dbReference>
<evidence type="ECO:0000259" key="2">
    <source>
        <dbReference type="Pfam" id="PF01370"/>
    </source>
</evidence>
<accession>A0A6L5XGW8</accession>
<name>A0A6L5XGW8_9BACT</name>
<evidence type="ECO:0000313" key="3">
    <source>
        <dbReference type="EMBL" id="MSS18775.1"/>
    </source>
</evidence>
<keyword evidence="4" id="KW-1185">Reference proteome</keyword>
<dbReference type="AlphaFoldDB" id="A0A6L5XGW8"/>
<evidence type="ECO:0000313" key="4">
    <source>
        <dbReference type="Proteomes" id="UP000483362"/>
    </source>
</evidence>
<dbReference type="Proteomes" id="UP000483362">
    <property type="component" value="Unassembled WGS sequence"/>
</dbReference>
<evidence type="ECO:0000256" key="1">
    <source>
        <dbReference type="ARBA" id="ARBA00023027"/>
    </source>
</evidence>
<keyword evidence="1" id="KW-0520">NAD</keyword>